<organism evidence="1 2">
    <name type="scientific">Bizionia hallyeonensis</name>
    <dbReference type="NCBI Taxonomy" id="1123757"/>
    <lineage>
        <taxon>Bacteria</taxon>
        <taxon>Pseudomonadati</taxon>
        <taxon>Bacteroidota</taxon>
        <taxon>Flavobacteriia</taxon>
        <taxon>Flavobacteriales</taxon>
        <taxon>Flavobacteriaceae</taxon>
        <taxon>Bizionia</taxon>
    </lineage>
</organism>
<reference evidence="2" key="1">
    <citation type="journal article" date="2019" name="Int. J. Syst. Evol. Microbiol.">
        <title>The Global Catalogue of Microorganisms (GCM) 10K type strain sequencing project: providing services to taxonomists for standard genome sequencing and annotation.</title>
        <authorList>
            <consortium name="The Broad Institute Genomics Platform"/>
            <consortium name="The Broad Institute Genome Sequencing Center for Infectious Disease"/>
            <person name="Wu L."/>
            <person name="Ma J."/>
        </authorList>
    </citation>
    <scope>NUCLEOTIDE SEQUENCE [LARGE SCALE GENOMIC DNA]</scope>
    <source>
        <strain evidence="2">JCM 17978</strain>
    </source>
</reference>
<accession>A0ABW0CA34</accession>
<sequence>MRNFLVVLFLMVFTFSCRNEENKKMNNSVKTEYIEIINDDYVLNKPSENIKAVLILFGGFPENAEDIKREFKILENAKTNNIAVLYLNYNRKFYLEESELLKLSEQLEKIIKSNKLPIDNIYIGGFSSGGTLALLISSFMTDTNSNIIPNGVFIVDSPIDLAELYDTAEKNVKRDLGNSFTEESNWLLQTFNEEFGNPNSDISKYEQYSAFTSKTNNIDNIKNLKNTKIRLYTEPDTLWWKKNTMAEYEEMNAYHIKRLSESLNKLEFKNVEYIPTTDKGYRENGERHPHSWSIVDKKKLINWMLNK</sequence>
<dbReference type="EMBL" id="JBHSLA010000012">
    <property type="protein sequence ID" value="MFC5196616.1"/>
    <property type="molecule type" value="Genomic_DNA"/>
</dbReference>
<evidence type="ECO:0000313" key="2">
    <source>
        <dbReference type="Proteomes" id="UP001596162"/>
    </source>
</evidence>
<comment type="caution">
    <text evidence="1">The sequence shown here is derived from an EMBL/GenBank/DDBJ whole genome shotgun (WGS) entry which is preliminary data.</text>
</comment>
<dbReference type="PROSITE" id="PS51257">
    <property type="entry name" value="PROKAR_LIPOPROTEIN"/>
    <property type="match status" value="1"/>
</dbReference>
<dbReference type="InterPro" id="IPR029058">
    <property type="entry name" value="AB_hydrolase_fold"/>
</dbReference>
<dbReference type="Proteomes" id="UP001596162">
    <property type="component" value="Unassembled WGS sequence"/>
</dbReference>
<dbReference type="RefSeq" id="WP_026452136.1">
    <property type="nucleotide sequence ID" value="NZ_JBHSLA010000012.1"/>
</dbReference>
<dbReference type="Gene3D" id="3.40.50.1820">
    <property type="entry name" value="alpha/beta hydrolase"/>
    <property type="match status" value="1"/>
</dbReference>
<dbReference type="SUPFAM" id="SSF53474">
    <property type="entry name" value="alpha/beta-Hydrolases"/>
    <property type="match status" value="1"/>
</dbReference>
<evidence type="ECO:0000313" key="1">
    <source>
        <dbReference type="EMBL" id="MFC5196616.1"/>
    </source>
</evidence>
<gene>
    <name evidence="1" type="ORF">ACFPH8_14860</name>
</gene>
<name>A0ABW0CA34_9FLAO</name>
<keyword evidence="2" id="KW-1185">Reference proteome</keyword>
<proteinExistence type="predicted"/>
<protein>
    <submittedName>
        <fullName evidence="1">Uncharacterized protein</fullName>
    </submittedName>
</protein>